<keyword evidence="5" id="KW-1185">Reference proteome</keyword>
<feature type="domain" description="C2H2-type" evidence="3">
    <location>
        <begin position="156"/>
        <end position="178"/>
    </location>
</feature>
<dbReference type="EMBL" id="JANAVB010043220">
    <property type="protein sequence ID" value="KAJ6793030.1"/>
    <property type="molecule type" value="Genomic_DNA"/>
</dbReference>
<dbReference type="GO" id="GO:0008270">
    <property type="term" value="F:zinc ion binding"/>
    <property type="evidence" value="ECO:0007669"/>
    <property type="project" value="UniProtKB-KW"/>
</dbReference>
<organism evidence="4 5">
    <name type="scientific">Iris pallida</name>
    <name type="common">Sweet iris</name>
    <dbReference type="NCBI Taxonomy" id="29817"/>
    <lineage>
        <taxon>Eukaryota</taxon>
        <taxon>Viridiplantae</taxon>
        <taxon>Streptophyta</taxon>
        <taxon>Embryophyta</taxon>
        <taxon>Tracheophyta</taxon>
        <taxon>Spermatophyta</taxon>
        <taxon>Magnoliopsida</taxon>
        <taxon>Liliopsida</taxon>
        <taxon>Asparagales</taxon>
        <taxon>Iridaceae</taxon>
        <taxon>Iridoideae</taxon>
        <taxon>Irideae</taxon>
        <taxon>Iris</taxon>
    </lineage>
</organism>
<gene>
    <name evidence="4" type="ORF">M6B38_112425</name>
</gene>
<evidence type="ECO:0000256" key="1">
    <source>
        <dbReference type="PROSITE-ProRule" id="PRU00042"/>
    </source>
</evidence>
<evidence type="ECO:0000256" key="2">
    <source>
        <dbReference type="SAM" id="MobiDB-lite"/>
    </source>
</evidence>
<feature type="region of interest" description="Disordered" evidence="2">
    <location>
        <begin position="368"/>
        <end position="414"/>
    </location>
</feature>
<sequence length="763" mass="84258">MKPEEKIAKPEEGQDTLDNVIRQAVGKDPFLSFSRAGDSPVRWIQLLHALEQQGSDKISRSSNMEKLTEGKEHPVGIFNGANSFSSEINGVKESAHSLRGNGNCVKGTKSTSEQMQSLKIPEAVAAFAQATVKANGEPEKYLPGWPLLSPSRVQLQKCSKCSLEFCSTINYRRHMRVHRRALNIVKDSSKTRNLLAAFWDKLSLDEAKELVSFHNETVEGVTGSSIISALASWTQKPRFLALPQKYVKAGVTLLDVVYARPSSFHMTSQSLFSVLDDASEKTFLIAGTALSLQKYVFDSEAGKNALEMKNLVACTSFLLEKILVKAWVADKDAEALRCQKLLVEEEEAAQKRHAELLERKKLKKLRQREQKAKELSDADAVKTDSKDNLPDNDEGTSSSGSPSPRAQSESDMNISDRSISQVVMPMESAGFVDPDSGENLQLPFCKIVEQSACHQIQKNSGCLTSIPAQHLLLKQKRNASSGFSFGHFPAGKSLVITHGNYREPKAPMLANSHRVWTWKSKRGNQVEATNDGVIVNREQSSDSSEILIGSISIALGEANGQQHLNASRKGTFQEKVKTDSVGAGMKLWRPVGHQKGCVGTSRTTDAKEIDNGVPAEVANLVSFDMDHLASDAMDDVGMEKIKDSLKFYSDTDFKEPKLFSSEVAKAFLAQRWKEAIAADHVRLILSPERETLTCDDSLEDGHPEAQTQPLEFLERRVLGNAENRMTGFDLFGPAAASASKPKFRQKHEKSVRLQYVPKQRSNV</sequence>
<dbReference type="PROSITE" id="PS00028">
    <property type="entry name" value="ZINC_FINGER_C2H2_1"/>
    <property type="match status" value="1"/>
</dbReference>
<dbReference type="PANTHER" id="PTHR36055:SF1">
    <property type="entry name" value="C2H2-LIKE ZINC FINGER PROTEIN"/>
    <property type="match status" value="1"/>
</dbReference>
<feature type="compositionally biased region" description="Basic and acidic residues" evidence="2">
    <location>
        <begin position="368"/>
        <end position="389"/>
    </location>
</feature>
<proteinExistence type="predicted"/>
<evidence type="ECO:0000313" key="5">
    <source>
        <dbReference type="Proteomes" id="UP001140949"/>
    </source>
</evidence>
<evidence type="ECO:0000313" key="4">
    <source>
        <dbReference type="EMBL" id="KAJ6793030.1"/>
    </source>
</evidence>
<keyword evidence="1" id="KW-0479">Metal-binding</keyword>
<dbReference type="PANTHER" id="PTHR36055">
    <property type="entry name" value="C2H2-LIKE ZINC FINGER PROTEIN"/>
    <property type="match status" value="1"/>
</dbReference>
<dbReference type="AlphaFoldDB" id="A0AAX6DML0"/>
<dbReference type="Proteomes" id="UP001140949">
    <property type="component" value="Unassembled WGS sequence"/>
</dbReference>
<comment type="caution">
    <text evidence="4">The sequence shown here is derived from an EMBL/GenBank/DDBJ whole genome shotgun (WGS) entry which is preliminary data.</text>
</comment>
<keyword evidence="1" id="KW-0862">Zinc</keyword>
<name>A0AAX6DML0_IRIPA</name>
<accession>A0AAX6DML0</accession>
<keyword evidence="1" id="KW-0863">Zinc-finger</keyword>
<dbReference type="PROSITE" id="PS50157">
    <property type="entry name" value="ZINC_FINGER_C2H2_2"/>
    <property type="match status" value="1"/>
</dbReference>
<protein>
    <recommendedName>
        <fullName evidence="3">C2H2-type domain-containing protein</fullName>
    </recommendedName>
</protein>
<evidence type="ECO:0000259" key="3">
    <source>
        <dbReference type="PROSITE" id="PS50157"/>
    </source>
</evidence>
<reference evidence="4" key="2">
    <citation type="submission" date="2023-04" db="EMBL/GenBank/DDBJ databases">
        <authorList>
            <person name="Bruccoleri R.E."/>
            <person name="Oakeley E.J."/>
            <person name="Faust A.-M."/>
            <person name="Dessus-Babus S."/>
            <person name="Altorfer M."/>
            <person name="Burckhardt D."/>
            <person name="Oertli M."/>
            <person name="Naumann U."/>
            <person name="Petersen F."/>
            <person name="Wong J."/>
        </authorList>
    </citation>
    <scope>NUCLEOTIDE SEQUENCE</scope>
    <source>
        <strain evidence="4">GSM-AAB239-AS_SAM_17_03QT</strain>
        <tissue evidence="4">Leaf</tissue>
    </source>
</reference>
<reference evidence="4" key="1">
    <citation type="journal article" date="2023" name="GigaByte">
        <title>Genome assembly of the bearded iris, Iris pallida Lam.</title>
        <authorList>
            <person name="Bruccoleri R.E."/>
            <person name="Oakeley E.J."/>
            <person name="Faust A.M.E."/>
            <person name="Altorfer M."/>
            <person name="Dessus-Babus S."/>
            <person name="Burckhardt D."/>
            <person name="Oertli M."/>
            <person name="Naumann U."/>
            <person name="Petersen F."/>
            <person name="Wong J."/>
        </authorList>
    </citation>
    <scope>NUCLEOTIDE SEQUENCE</scope>
    <source>
        <strain evidence="4">GSM-AAB239-AS_SAM_17_03QT</strain>
    </source>
</reference>
<dbReference type="InterPro" id="IPR013087">
    <property type="entry name" value="Znf_C2H2_type"/>
</dbReference>
<feature type="compositionally biased region" description="Low complexity" evidence="2">
    <location>
        <begin position="397"/>
        <end position="410"/>
    </location>
</feature>